<protein>
    <recommendedName>
        <fullName evidence="4">Zn(2)-C6 fungal-type domain-containing protein</fullName>
    </recommendedName>
</protein>
<feature type="compositionally biased region" description="Polar residues" evidence="3">
    <location>
        <begin position="1"/>
        <end position="23"/>
    </location>
</feature>
<dbReference type="OrthoDB" id="3646003at2759"/>
<keyword evidence="1" id="KW-0479">Metal-binding</keyword>
<sequence>MSLIATASQNEGEGNDSGPGSSAKSKRRQTVSAACERCRKHKIKCDNQRPVCSPCQRRNQKCEFVTNASETRRDARKRKLDEVEQIIQLLSEVLSNADDAAIDAIRTQLRAGGSLPDALRQVTGSGPSRSQISWPSARPRQRTSVAHEDDLVSSPVGSQSELDEDLPTQHTRLQRVDKSRSEAQLHDTFIRVLAQSTASLFRILSVGCFVLQTEQGMRTSMTAESLLASRDWIITPEVLDHVICGTAVDNISTHGMASDRYTLQNTATDTKDDFVRQSMQHESVRSHHHQYDTHPRPLFQVQASRWTVLLISETSASHLISTFVTGPNSYWRLVEDDLFIRDLNQGRPGHSSPSLYCSALLVNAVLGFGCLFAECNEAVDMPDDLYSRGDRFYKEALRLWQLEQKTGHSSIVNMQALLVLALQAILRGDSETGNNLIRAVSIMNRLLPRLNPYPNMDQNYFEQARARSCVASAAVWFHMLHSLDMLHSTSTLNVSLHDAVDLHHWLPDTTEQWQLYPYLPEGQPFRRNALLHARTTLTQFQWDAIHALSTTGTLRAHRIETVQAAVKGIESINSWVDGLPEYLKYNRTMPLPLYEFHAQIHSMQMVLFSHLLEASGRGYDISATYDREADTIMTYDTWPETQSLRAQLLPVLCQSATALRDFRIRYGWKVPPACLYQQAAMTCMILLVELQRNLLHPSTQAESSQLVSAMFALQTTTSRHSAEPQTQRSSSQPLKMELSPSAIPSTHQLTPTSFSPLPSLQALQLPSLSSRHSSHSPQQSLHSPQPSQPSISQPMEAFEESFRALLACALQLKASRDAMHHMCALAAEFEIPLPSRTQQMLDLVAKESSHWATWQNERNREADGEGSGKGFRGLVRRLLEKGARGLGGE</sequence>
<dbReference type="GO" id="GO:0000981">
    <property type="term" value="F:DNA-binding transcription factor activity, RNA polymerase II-specific"/>
    <property type="evidence" value="ECO:0007669"/>
    <property type="project" value="InterPro"/>
</dbReference>
<evidence type="ECO:0000256" key="1">
    <source>
        <dbReference type="ARBA" id="ARBA00022723"/>
    </source>
</evidence>
<dbReference type="GeneID" id="54363605"/>
<dbReference type="GO" id="GO:0008270">
    <property type="term" value="F:zinc ion binding"/>
    <property type="evidence" value="ECO:0007669"/>
    <property type="project" value="InterPro"/>
</dbReference>
<dbReference type="PROSITE" id="PS50048">
    <property type="entry name" value="ZN2_CY6_FUNGAL_2"/>
    <property type="match status" value="1"/>
</dbReference>
<feature type="compositionally biased region" description="Polar residues" evidence="3">
    <location>
        <begin position="717"/>
        <end position="733"/>
    </location>
</feature>
<reference evidence="6" key="2">
    <citation type="submission" date="2020-04" db="EMBL/GenBank/DDBJ databases">
        <authorList>
            <consortium name="NCBI Genome Project"/>
        </authorList>
    </citation>
    <scope>NUCLEOTIDE SEQUENCE</scope>
    <source>
        <strain evidence="6">CBS 342.82</strain>
    </source>
</reference>
<dbReference type="SMART" id="SM00066">
    <property type="entry name" value="GAL4"/>
    <property type="match status" value="1"/>
</dbReference>
<dbReference type="PANTHER" id="PTHR47256">
    <property type="entry name" value="ZN(II)2CYS6 TRANSCRIPTION FACTOR (EUROFUNG)-RELATED"/>
    <property type="match status" value="1"/>
</dbReference>
<feature type="region of interest" description="Disordered" evidence="3">
    <location>
        <begin position="717"/>
        <end position="751"/>
    </location>
</feature>
<dbReference type="InterPro" id="IPR053187">
    <property type="entry name" value="Notoamide_regulator"/>
</dbReference>
<feature type="region of interest" description="Disordered" evidence="3">
    <location>
        <begin position="117"/>
        <end position="169"/>
    </location>
</feature>
<dbReference type="Gene3D" id="4.10.240.10">
    <property type="entry name" value="Zn(2)-C6 fungal-type DNA-binding domain"/>
    <property type="match status" value="1"/>
</dbReference>
<dbReference type="GO" id="GO:0006351">
    <property type="term" value="P:DNA-templated transcription"/>
    <property type="evidence" value="ECO:0007669"/>
    <property type="project" value="InterPro"/>
</dbReference>
<dbReference type="Pfam" id="PF00172">
    <property type="entry name" value="Zn_clus"/>
    <property type="match status" value="1"/>
</dbReference>
<evidence type="ECO:0000259" key="4">
    <source>
        <dbReference type="PROSITE" id="PS50048"/>
    </source>
</evidence>
<keyword evidence="2" id="KW-0539">Nucleus</keyword>
<evidence type="ECO:0000256" key="3">
    <source>
        <dbReference type="SAM" id="MobiDB-lite"/>
    </source>
</evidence>
<evidence type="ECO:0000313" key="5">
    <source>
        <dbReference type="Proteomes" id="UP000504637"/>
    </source>
</evidence>
<dbReference type="CDD" id="cd12148">
    <property type="entry name" value="fungal_TF_MHR"/>
    <property type="match status" value="1"/>
</dbReference>
<name>A0A6J3LUG3_9PEZI</name>
<keyword evidence="5" id="KW-1185">Reference proteome</keyword>
<reference evidence="6" key="1">
    <citation type="submission" date="2020-01" db="EMBL/GenBank/DDBJ databases">
        <authorList>
            <consortium name="DOE Joint Genome Institute"/>
            <person name="Haridas S."/>
            <person name="Albert R."/>
            <person name="Binder M."/>
            <person name="Bloem J."/>
            <person name="Labutti K."/>
            <person name="Salamov A."/>
            <person name="Andreopoulos B."/>
            <person name="Baker S.E."/>
            <person name="Barry K."/>
            <person name="Bills G."/>
            <person name="Bluhm B.H."/>
            <person name="Cannon C."/>
            <person name="Castanera R."/>
            <person name="Culley D.E."/>
            <person name="Daum C."/>
            <person name="Ezra D."/>
            <person name="Gonzalez J.B."/>
            <person name="Henrissat B."/>
            <person name="Kuo A."/>
            <person name="Liang C."/>
            <person name="Lipzen A."/>
            <person name="Lutzoni F."/>
            <person name="Magnuson J."/>
            <person name="Mondo S."/>
            <person name="Nolan M."/>
            <person name="Ohm R."/>
            <person name="Pangilinan J."/>
            <person name="Park H.-J."/>
            <person name="Ramirez L."/>
            <person name="Alfaro M."/>
            <person name="Sun H."/>
            <person name="Tritt A."/>
            <person name="Yoshinaga Y."/>
            <person name="Zwiers L.-H."/>
            <person name="Turgeon B.G."/>
            <person name="Goodwin S.B."/>
            <person name="Spatafora J.W."/>
            <person name="Crous P.W."/>
            <person name="Grigoriev I.V."/>
        </authorList>
    </citation>
    <scope>NUCLEOTIDE SEQUENCE</scope>
    <source>
        <strain evidence="6">CBS 342.82</strain>
    </source>
</reference>
<evidence type="ECO:0000313" key="6">
    <source>
        <dbReference type="RefSeq" id="XP_033456324.1"/>
    </source>
</evidence>
<feature type="region of interest" description="Disordered" evidence="3">
    <location>
        <begin position="766"/>
        <end position="792"/>
    </location>
</feature>
<organism evidence="6">
    <name type="scientific">Dissoconium aciculare CBS 342.82</name>
    <dbReference type="NCBI Taxonomy" id="1314786"/>
    <lineage>
        <taxon>Eukaryota</taxon>
        <taxon>Fungi</taxon>
        <taxon>Dikarya</taxon>
        <taxon>Ascomycota</taxon>
        <taxon>Pezizomycotina</taxon>
        <taxon>Dothideomycetes</taxon>
        <taxon>Dothideomycetidae</taxon>
        <taxon>Mycosphaerellales</taxon>
        <taxon>Dissoconiaceae</taxon>
        <taxon>Dissoconium</taxon>
    </lineage>
</organism>
<dbReference type="PROSITE" id="PS00463">
    <property type="entry name" value="ZN2_CY6_FUNGAL_1"/>
    <property type="match status" value="1"/>
</dbReference>
<accession>A0A6J3LUG3</accession>
<feature type="compositionally biased region" description="Polar residues" evidence="3">
    <location>
        <begin position="742"/>
        <end position="751"/>
    </location>
</feature>
<feature type="compositionally biased region" description="Polar residues" evidence="3">
    <location>
        <begin position="122"/>
        <end position="134"/>
    </location>
</feature>
<feature type="region of interest" description="Disordered" evidence="3">
    <location>
        <begin position="1"/>
        <end position="30"/>
    </location>
</feature>
<dbReference type="GO" id="GO:0003677">
    <property type="term" value="F:DNA binding"/>
    <property type="evidence" value="ECO:0007669"/>
    <property type="project" value="InterPro"/>
</dbReference>
<dbReference type="AlphaFoldDB" id="A0A6J3LUG3"/>
<dbReference type="PANTHER" id="PTHR47256:SF3">
    <property type="entry name" value="ZN(II)2CYS6 TRANSCRIPTION FACTOR (EUROFUNG)"/>
    <property type="match status" value="1"/>
</dbReference>
<dbReference type="CDD" id="cd00067">
    <property type="entry name" value="GAL4"/>
    <property type="match status" value="1"/>
</dbReference>
<dbReference type="RefSeq" id="XP_033456324.1">
    <property type="nucleotide sequence ID" value="XM_033605805.1"/>
</dbReference>
<dbReference type="InterPro" id="IPR001138">
    <property type="entry name" value="Zn2Cys6_DnaBD"/>
</dbReference>
<reference evidence="6" key="3">
    <citation type="submission" date="2025-08" db="UniProtKB">
        <authorList>
            <consortium name="RefSeq"/>
        </authorList>
    </citation>
    <scope>IDENTIFICATION</scope>
    <source>
        <strain evidence="6">CBS 342.82</strain>
    </source>
</reference>
<feature type="domain" description="Zn(2)-C6 fungal-type" evidence="4">
    <location>
        <begin position="34"/>
        <end position="64"/>
    </location>
</feature>
<dbReference type="InterPro" id="IPR036864">
    <property type="entry name" value="Zn2-C6_fun-type_DNA-bd_sf"/>
</dbReference>
<dbReference type="InterPro" id="IPR007219">
    <property type="entry name" value="XnlR_reg_dom"/>
</dbReference>
<dbReference type="Pfam" id="PF04082">
    <property type="entry name" value="Fungal_trans"/>
    <property type="match status" value="1"/>
</dbReference>
<dbReference type="Proteomes" id="UP000504637">
    <property type="component" value="Unplaced"/>
</dbReference>
<evidence type="ECO:0000256" key="2">
    <source>
        <dbReference type="ARBA" id="ARBA00023242"/>
    </source>
</evidence>
<dbReference type="SUPFAM" id="SSF57701">
    <property type="entry name" value="Zn2/Cys6 DNA-binding domain"/>
    <property type="match status" value="1"/>
</dbReference>
<proteinExistence type="predicted"/>
<gene>
    <name evidence="6" type="ORF">K489DRAFT_384209</name>
</gene>